<comment type="caution">
    <text evidence="2">The sequence shown here is derived from an EMBL/GenBank/DDBJ whole genome shotgun (WGS) entry which is preliminary data.</text>
</comment>
<name>A0A6G4A956_9ACTN</name>
<gene>
    <name evidence="2" type="ORF">G4H13_02140</name>
</gene>
<dbReference type="InterPro" id="IPR027417">
    <property type="entry name" value="P-loop_NTPase"/>
</dbReference>
<keyword evidence="2" id="KW-0547">Nucleotide-binding</keyword>
<dbReference type="Pfam" id="PF13191">
    <property type="entry name" value="AAA_16"/>
    <property type="match status" value="1"/>
</dbReference>
<proteinExistence type="predicted"/>
<evidence type="ECO:0000313" key="3">
    <source>
        <dbReference type="Proteomes" id="UP000476310"/>
    </source>
</evidence>
<protein>
    <submittedName>
        <fullName evidence="2">ATP-binding protein</fullName>
    </submittedName>
</protein>
<reference evidence="2" key="1">
    <citation type="submission" date="2020-02" db="EMBL/GenBank/DDBJ databases">
        <title>A new Streptomyces sp. for controlling soil-borne diseases.</title>
        <authorList>
            <person name="Li X."/>
            <person name="Tian Y."/>
            <person name="Gao K."/>
        </authorList>
    </citation>
    <scope>NUCLEOTIDE SEQUENCE [LARGE SCALE GENOMIC DNA]</scope>
    <source>
        <strain evidence="2">0250</strain>
    </source>
</reference>
<sequence length="69" mass="6838">MPRQLPGDVSGFVGRDAELAELDALHAGDGPDGLVPVVVIAGTAGVGKTSLAVRLAHRSASASPMANCS</sequence>
<organism evidence="2 3">
    <name type="scientific">Streptomyces rhizosphaericus</name>
    <dbReference type="NCBI Taxonomy" id="114699"/>
    <lineage>
        <taxon>Bacteria</taxon>
        <taxon>Bacillati</taxon>
        <taxon>Actinomycetota</taxon>
        <taxon>Actinomycetes</taxon>
        <taxon>Kitasatosporales</taxon>
        <taxon>Streptomycetaceae</taxon>
        <taxon>Streptomyces</taxon>
        <taxon>Streptomyces violaceusniger group</taxon>
    </lineage>
</organism>
<evidence type="ECO:0000313" key="2">
    <source>
        <dbReference type="EMBL" id="NEW69231.1"/>
    </source>
</evidence>
<evidence type="ECO:0000259" key="1">
    <source>
        <dbReference type="Pfam" id="PF13191"/>
    </source>
</evidence>
<dbReference type="AlphaFoldDB" id="A0A6G4A956"/>
<accession>A0A6G4A956</accession>
<dbReference type="InterPro" id="IPR041664">
    <property type="entry name" value="AAA_16"/>
</dbReference>
<keyword evidence="2" id="KW-0067">ATP-binding</keyword>
<dbReference type="Proteomes" id="UP000476310">
    <property type="component" value="Unassembled WGS sequence"/>
</dbReference>
<dbReference type="RefSeq" id="WP_164423070.1">
    <property type="nucleotide sequence ID" value="NZ_JAAIKT010000001.1"/>
</dbReference>
<dbReference type="EMBL" id="JAAIKT010000001">
    <property type="protein sequence ID" value="NEW69231.1"/>
    <property type="molecule type" value="Genomic_DNA"/>
</dbReference>
<dbReference type="SUPFAM" id="SSF52540">
    <property type="entry name" value="P-loop containing nucleoside triphosphate hydrolases"/>
    <property type="match status" value="1"/>
</dbReference>
<keyword evidence="3" id="KW-1185">Reference proteome</keyword>
<dbReference type="Gene3D" id="3.40.50.300">
    <property type="entry name" value="P-loop containing nucleotide triphosphate hydrolases"/>
    <property type="match status" value="1"/>
</dbReference>
<feature type="domain" description="Orc1-like AAA ATPase" evidence="1">
    <location>
        <begin position="12"/>
        <end position="60"/>
    </location>
</feature>
<dbReference type="GO" id="GO:0005524">
    <property type="term" value="F:ATP binding"/>
    <property type="evidence" value="ECO:0007669"/>
    <property type="project" value="UniProtKB-KW"/>
</dbReference>